<organism evidence="2 3">
    <name type="scientific">Ochrobactrum quorumnocens</name>
    <dbReference type="NCBI Taxonomy" id="271865"/>
    <lineage>
        <taxon>Bacteria</taxon>
        <taxon>Pseudomonadati</taxon>
        <taxon>Pseudomonadota</taxon>
        <taxon>Alphaproteobacteria</taxon>
        <taxon>Hyphomicrobiales</taxon>
        <taxon>Brucellaceae</taxon>
        <taxon>Brucella/Ochrobactrum group</taxon>
        <taxon>Ochrobactrum</taxon>
    </lineage>
</organism>
<keyword evidence="1" id="KW-0472">Membrane</keyword>
<evidence type="ECO:0000256" key="1">
    <source>
        <dbReference type="SAM" id="Phobius"/>
    </source>
</evidence>
<keyword evidence="1" id="KW-1133">Transmembrane helix</keyword>
<dbReference type="KEGG" id="och:CES85_1080"/>
<dbReference type="EMBL" id="CP022604">
    <property type="protein sequence ID" value="ASV86436.1"/>
    <property type="molecule type" value="Genomic_DNA"/>
</dbReference>
<dbReference type="Proteomes" id="UP000215256">
    <property type="component" value="Chromosome 1"/>
</dbReference>
<reference evidence="2 3" key="1">
    <citation type="submission" date="2017-07" db="EMBL/GenBank/DDBJ databases">
        <title>Phylogenetic study on the rhizospheric bacterium Ochrobactrum sp. A44.</title>
        <authorList>
            <person name="Krzyzanowska D.M."/>
            <person name="Ossowicki A."/>
            <person name="Rajewska M."/>
            <person name="Maciag T."/>
            <person name="Kaczynski Z."/>
            <person name="Czerwicka M."/>
            <person name="Jafra S."/>
        </authorList>
    </citation>
    <scope>NUCLEOTIDE SEQUENCE [LARGE SCALE GENOMIC DNA]</scope>
    <source>
        <strain evidence="2 3">A44</strain>
    </source>
</reference>
<keyword evidence="1" id="KW-0812">Transmembrane</keyword>
<evidence type="ECO:0000313" key="3">
    <source>
        <dbReference type="Proteomes" id="UP000215256"/>
    </source>
</evidence>
<proteinExistence type="predicted"/>
<protein>
    <submittedName>
        <fullName evidence="2">Uncharacterized protein</fullName>
    </submittedName>
</protein>
<dbReference type="AlphaFoldDB" id="A0A248UID5"/>
<sequence>MINTWSEKSPDLEVYRSIAGANFTFMPFYILTISGKHNVTRHQSHAA</sequence>
<feature type="transmembrane region" description="Helical" evidence="1">
    <location>
        <begin position="14"/>
        <end position="33"/>
    </location>
</feature>
<evidence type="ECO:0000313" key="2">
    <source>
        <dbReference type="EMBL" id="ASV86436.1"/>
    </source>
</evidence>
<name>A0A248UID5_9HYPH</name>
<accession>A0A248UID5</accession>
<gene>
    <name evidence="2" type="ORF">CES85_1080</name>
</gene>